<organism evidence="2 3">
    <name type="scientific">Meloidogyne graminicola</name>
    <dbReference type="NCBI Taxonomy" id="189291"/>
    <lineage>
        <taxon>Eukaryota</taxon>
        <taxon>Metazoa</taxon>
        <taxon>Ecdysozoa</taxon>
        <taxon>Nematoda</taxon>
        <taxon>Chromadorea</taxon>
        <taxon>Rhabditida</taxon>
        <taxon>Tylenchina</taxon>
        <taxon>Tylenchomorpha</taxon>
        <taxon>Tylenchoidea</taxon>
        <taxon>Meloidogynidae</taxon>
        <taxon>Meloidogyninae</taxon>
        <taxon>Meloidogyne</taxon>
    </lineage>
</organism>
<dbReference type="InterPro" id="IPR023214">
    <property type="entry name" value="HAD_sf"/>
</dbReference>
<dbReference type="Gene3D" id="3.40.50.1000">
    <property type="entry name" value="HAD superfamily/HAD-like"/>
    <property type="match status" value="1"/>
</dbReference>
<keyword evidence="3" id="KW-1185">Reference proteome</keyword>
<dbReference type="PANTHER" id="PTHR12083:SF9">
    <property type="entry name" value="BIFUNCTIONAL POLYNUCLEOTIDE PHOSPHATASE_KINASE"/>
    <property type="match status" value="1"/>
</dbReference>
<dbReference type="OrthoDB" id="5871952at2759"/>
<feature type="domain" description="Abnormal cell migration protein 18-like fibronectin type I" evidence="1">
    <location>
        <begin position="417"/>
        <end position="486"/>
    </location>
</feature>
<evidence type="ECO:0000259" key="1">
    <source>
        <dbReference type="Pfam" id="PF23003"/>
    </source>
</evidence>
<name>A0A8S9ZLU7_9BILA</name>
<dbReference type="GO" id="GO:0046404">
    <property type="term" value="F:ATP-dependent polydeoxyribonucleotide 5'-hydroxyl-kinase activity"/>
    <property type="evidence" value="ECO:0007669"/>
    <property type="project" value="TreeGrafter"/>
</dbReference>
<evidence type="ECO:0000313" key="3">
    <source>
        <dbReference type="Proteomes" id="UP000605970"/>
    </source>
</evidence>
<dbReference type="GO" id="GO:0003690">
    <property type="term" value="F:double-stranded DNA binding"/>
    <property type="evidence" value="ECO:0007669"/>
    <property type="project" value="TreeGrafter"/>
</dbReference>
<dbReference type="Proteomes" id="UP000605970">
    <property type="component" value="Unassembled WGS sequence"/>
</dbReference>
<protein>
    <recommendedName>
        <fullName evidence="1">Abnormal cell migration protein 18-like fibronectin type I domain-containing protein</fullName>
    </recommendedName>
</protein>
<feature type="domain" description="Abnormal cell migration protein 18-like fibronectin type I" evidence="1">
    <location>
        <begin position="318"/>
        <end position="382"/>
    </location>
</feature>
<dbReference type="EMBL" id="JABEBT010000058">
    <property type="protein sequence ID" value="KAF7634407.1"/>
    <property type="molecule type" value="Genomic_DNA"/>
</dbReference>
<accession>A0A8S9ZLU7</accession>
<dbReference type="SUPFAM" id="SSF56784">
    <property type="entry name" value="HAD-like"/>
    <property type="match status" value="1"/>
</dbReference>
<evidence type="ECO:0000313" key="2">
    <source>
        <dbReference type="EMBL" id="KAF7634407.1"/>
    </source>
</evidence>
<dbReference type="GO" id="GO:0006281">
    <property type="term" value="P:DNA repair"/>
    <property type="evidence" value="ECO:0007669"/>
    <property type="project" value="TreeGrafter"/>
</dbReference>
<reference evidence="2" key="1">
    <citation type="journal article" date="2020" name="Ecol. Evol.">
        <title>Genome structure and content of the rice root-knot nematode (Meloidogyne graminicola).</title>
        <authorList>
            <person name="Phan N.T."/>
            <person name="Danchin E.G.J."/>
            <person name="Klopp C."/>
            <person name="Perfus-Barbeoch L."/>
            <person name="Kozlowski D.K."/>
            <person name="Koutsovoulos G.D."/>
            <person name="Lopez-Roques C."/>
            <person name="Bouchez O."/>
            <person name="Zahm M."/>
            <person name="Besnard G."/>
            <person name="Bellafiore S."/>
        </authorList>
    </citation>
    <scope>NUCLEOTIDE SEQUENCE</scope>
    <source>
        <strain evidence="2">VN-18</strain>
    </source>
</reference>
<dbReference type="Gene3D" id="1.10.20.120">
    <property type="match status" value="1"/>
</dbReference>
<dbReference type="AlphaFoldDB" id="A0A8S9ZLU7"/>
<dbReference type="Pfam" id="PF23003">
    <property type="entry name" value="Fn1_2"/>
    <property type="match status" value="3"/>
</dbReference>
<feature type="domain" description="Abnormal cell migration protein 18-like fibronectin type I" evidence="1">
    <location>
        <begin position="518"/>
        <end position="588"/>
    </location>
</feature>
<dbReference type="InterPro" id="IPR013954">
    <property type="entry name" value="PNK3P"/>
</dbReference>
<dbReference type="PANTHER" id="PTHR12083">
    <property type="entry name" value="BIFUNCTIONAL POLYNUCLEOTIDE PHOSPHATASE/KINASE"/>
    <property type="match status" value="1"/>
</dbReference>
<dbReference type="GO" id="GO:0046403">
    <property type="term" value="F:polynucleotide 3'-phosphatase activity"/>
    <property type="evidence" value="ECO:0007669"/>
    <property type="project" value="TreeGrafter"/>
</dbReference>
<gene>
    <name evidence="2" type="ORF">Mgra_00006161</name>
</gene>
<dbReference type="InterPro" id="IPR036412">
    <property type="entry name" value="HAD-like_sf"/>
</dbReference>
<comment type="caution">
    <text evidence="2">The sequence shown here is derived from an EMBL/GenBank/DDBJ whole genome shotgun (WGS) entry which is preliminary data.</text>
</comment>
<sequence>MLTRSSSLTSTNSNNNGITMKNDYDAVSVCSKASVATNEEEDENLIDEKTEDSFMLPESDQSYHRRIFVMKCIFERDVLFLIDNEGNPFEMMKFEHGQKRSIFVGDSIVADPGPMLLFLPVHPLFLILPTMEKFKGTFLSFDELFAQSSLHLLSNNEKLLKTLDLVAECKESFLNHYSMGILADYLSPSIEELLRSKLLLKKEDIITYSSPTVSSSRKRVSDQSSKKNAQTKKIVSDYFVMLCHQISSNHSSWPIMGIEVVACLREDKKTRLPVGSQVEEYPGKFLVCRRDTPNDLTGIVHREWRFVPLPQSVEEANTCLDSEGKRRQNGEEWIVGTYFVMLCHQVLSNQSSWLLMQVEVIACLREDLKTRIPVGSEVEETAGRFLVCKRNGPEPTGMVWREWRVAESSKPVDADKTCLDNEGKRRQNGEEWIVSDYFVFTCHQVLTQTLSIMKIEIIACLRDDKITRIPVGSEVEESPGKFFVCRKVDPNDPTIMVRREWRVAVVQPNKPVENVVKTCLDNEGKTRQDGEEWIVGDYFVFQCLQIPSTPAPLMNAQVVACLREDRQSRIPVGEEIEESPGMVLSCKKADPNDPNGIVRREWHVAESRISTNSSNIKTPNSKIPTWCFDKKIALLMSKRKFEDSEVIQTTEGQGSSQPPTKIAPIFLKTPQKLLGTWHIPTEKLMIYTTQGILHRSKISGFDLDGTLIKTKSGRVFPVNNDDWQFWSRGTIGKLRKCHDDGFKLCIFTNQMGIEKNMSTLLDLKTKFKIFVQPLMYLYRQQGGLKARIVQKQTIHVMIDSLQ</sequence>
<dbReference type="Pfam" id="PF08645">
    <property type="entry name" value="PNK3P"/>
    <property type="match status" value="1"/>
</dbReference>
<proteinExistence type="predicted"/>
<dbReference type="InterPro" id="IPR055119">
    <property type="entry name" value="Mig18_Fn1"/>
</dbReference>